<dbReference type="AlphaFoldDB" id="N8YPP3"/>
<gene>
    <name evidence="1" type="ORF">F959_00368</name>
</gene>
<dbReference type="GeneID" id="58193286"/>
<evidence type="ECO:0000313" key="2">
    <source>
        <dbReference type="Proteomes" id="UP000018445"/>
    </source>
</evidence>
<dbReference type="RefSeq" id="WP_004877015.1">
    <property type="nucleotide sequence ID" value="NZ_KB849557.1"/>
</dbReference>
<proteinExistence type="predicted"/>
<sequence length="374" mass="43786">MKIFFVAKLHLLDWFFHIHEDGVEFLSDLNVRLVLLKSDEGEGVVCKAYYEAEVDDESYNFIDTLIYNNKYITLEDAPITVPFKNFAKVEIIDSNGFLKDGFSVYRNHLPKKIENLYMDIEELLRNTIHRFVSGIVWFQGIENQISFLDQISFYWKTRKEAKEFHLMPLSSHQFDLGMKKGLYWNSEYALKYKAFFNSSFHVPLGHELLREAKNTLETSPKSALMLLTSGLEVAVKQHIGKIAPQTDWILHNLPSPPIHKILKDYIVILHNSQLEVEQWKSLADLFKKVQKLIEVRNEIAHKGKLKDGEKLTKTDIEQYFPIVTNVLYILDVLAGEEWAKNHISNKYLKLLGWEKEDSKYDERDNISLRVIWNS</sequence>
<protein>
    <recommendedName>
        <fullName evidence="3">Apea-like HEPN domain-containing protein</fullName>
    </recommendedName>
</protein>
<dbReference type="PATRIC" id="fig|1191460.12.peg.366"/>
<dbReference type="OrthoDB" id="8477931at2"/>
<reference evidence="1 2" key="1">
    <citation type="submission" date="2013-02" db="EMBL/GenBank/DDBJ databases">
        <title>The Genome Sequence of Acinetobacter venetianus CIP 110063.</title>
        <authorList>
            <consortium name="The Broad Institute Genome Sequencing Platform"/>
            <consortium name="The Broad Institute Genome Sequencing Center for Infectious Disease"/>
            <person name="Cerqueira G."/>
            <person name="Feldgarden M."/>
            <person name="Courvalin P."/>
            <person name="Perichon B."/>
            <person name="Grillot-Courvalin C."/>
            <person name="Clermont D."/>
            <person name="Rocha E."/>
            <person name="Yoon E.-J."/>
            <person name="Nemec A."/>
            <person name="Walker B."/>
            <person name="Young S.K."/>
            <person name="Zeng Q."/>
            <person name="Gargeya S."/>
            <person name="Fitzgerald M."/>
            <person name="Haas B."/>
            <person name="Abouelleil A."/>
            <person name="Alvarado L."/>
            <person name="Arachchi H.M."/>
            <person name="Berlin A.M."/>
            <person name="Chapman S.B."/>
            <person name="Dewar J."/>
            <person name="Goldberg J."/>
            <person name="Griggs A."/>
            <person name="Gujja S."/>
            <person name="Hansen M."/>
            <person name="Howarth C."/>
            <person name="Imamovic A."/>
            <person name="Larimer J."/>
            <person name="McCowan C."/>
            <person name="Murphy C."/>
            <person name="Neiman D."/>
            <person name="Pearson M."/>
            <person name="Priest M."/>
            <person name="Roberts A."/>
            <person name="Saif S."/>
            <person name="Shea T."/>
            <person name="Sisk P."/>
            <person name="Sykes S."/>
            <person name="Wortman J."/>
            <person name="Nusbaum C."/>
            <person name="Birren B."/>
        </authorList>
    </citation>
    <scope>NUCLEOTIDE SEQUENCE [LARGE SCALE GENOMIC DNA]</scope>
    <source>
        <strain evidence="2">ATCC 31012 / DSM 23050 / BCRC 14357 / CCUG 45561 / CIP 110063 / KCTC 2702 / LMG 19082 / RAG-1</strain>
    </source>
</reference>
<evidence type="ECO:0008006" key="3">
    <source>
        <dbReference type="Google" id="ProtNLM"/>
    </source>
</evidence>
<name>N8YPP3_ACIVR</name>
<dbReference type="HOGENOM" id="CLU_738944_0_0_6"/>
<comment type="caution">
    <text evidence="1">The sequence shown here is derived from an EMBL/GenBank/DDBJ whole genome shotgun (WGS) entry which is preliminary data.</text>
</comment>
<dbReference type="eggNOG" id="ENOG502ZH9T">
    <property type="taxonomic scope" value="Bacteria"/>
</dbReference>
<accession>N8YPP3</accession>
<dbReference type="Proteomes" id="UP000018445">
    <property type="component" value="Unassembled WGS sequence"/>
</dbReference>
<organism evidence="1 2">
    <name type="scientific">Acinetobacter venetianus (strain ATCC 31012 / DSM 23050 / BCRC 14357 / CCUG 45561 / CIP 110063 / KCTC 2702 / LMG 19082 / RAG-1)</name>
    <dbReference type="NCBI Taxonomy" id="1191460"/>
    <lineage>
        <taxon>Bacteria</taxon>
        <taxon>Pseudomonadati</taxon>
        <taxon>Pseudomonadota</taxon>
        <taxon>Gammaproteobacteria</taxon>
        <taxon>Moraxellales</taxon>
        <taxon>Moraxellaceae</taxon>
        <taxon>Acinetobacter</taxon>
    </lineage>
</organism>
<dbReference type="EMBL" id="APPO01000003">
    <property type="protein sequence ID" value="ENV38676.1"/>
    <property type="molecule type" value="Genomic_DNA"/>
</dbReference>
<evidence type="ECO:0000313" key="1">
    <source>
        <dbReference type="EMBL" id="ENV38676.1"/>
    </source>
</evidence>
<keyword evidence="2" id="KW-1185">Reference proteome</keyword>